<keyword evidence="6" id="KW-1185">Reference proteome</keyword>
<evidence type="ECO:0000313" key="6">
    <source>
        <dbReference type="Proteomes" id="UP000007967"/>
    </source>
</evidence>
<keyword evidence="1" id="KW-0479">Metal-binding</keyword>
<proteinExistence type="predicted"/>
<evidence type="ECO:0000256" key="2">
    <source>
        <dbReference type="ARBA" id="ARBA00022801"/>
    </source>
</evidence>
<dbReference type="CDD" id="cd10917">
    <property type="entry name" value="CE4_NodB_like_6s_7s"/>
    <property type="match status" value="1"/>
</dbReference>
<evidence type="ECO:0000313" key="5">
    <source>
        <dbReference type="EMBL" id="ADB34578.1"/>
    </source>
</evidence>
<organism evidence="5 6">
    <name type="scientific">Kribbella flavida (strain DSM 17836 / JCM 10339 / NBRC 14399)</name>
    <dbReference type="NCBI Taxonomy" id="479435"/>
    <lineage>
        <taxon>Bacteria</taxon>
        <taxon>Bacillati</taxon>
        <taxon>Actinomycetota</taxon>
        <taxon>Actinomycetes</taxon>
        <taxon>Propionibacteriales</taxon>
        <taxon>Kribbellaceae</taxon>
        <taxon>Kribbella</taxon>
    </lineage>
</organism>
<dbReference type="InterPro" id="IPR011330">
    <property type="entry name" value="Glyco_hydro/deAcase_b/a-brl"/>
</dbReference>
<gene>
    <name evidence="5" type="ordered locus">Kfla_5572</name>
</gene>
<dbReference type="InterPro" id="IPR002509">
    <property type="entry name" value="NODB_dom"/>
</dbReference>
<accession>D2PN94</accession>
<dbReference type="RefSeq" id="WP_012923132.1">
    <property type="nucleotide sequence ID" value="NC_013729.1"/>
</dbReference>
<dbReference type="PROSITE" id="PS51677">
    <property type="entry name" value="NODB"/>
    <property type="match status" value="1"/>
</dbReference>
<dbReference type="KEGG" id="kfl:Kfla_5572"/>
<keyword evidence="2" id="KW-0378">Hydrolase</keyword>
<reference evidence="6" key="1">
    <citation type="submission" date="2009-09" db="EMBL/GenBank/DDBJ databases">
        <title>The complete genome of Kribbella flavida DSM 17836.</title>
        <authorList>
            <consortium name="US DOE Joint Genome Institute (JGI-PGF)"/>
            <person name="Lucas S."/>
            <person name="Copeland A."/>
            <person name="Lapidus A."/>
            <person name="Glavina del Rio T."/>
            <person name="Dalin E."/>
            <person name="Tice H."/>
            <person name="Bruce D."/>
            <person name="Goodwin L."/>
            <person name="Pitluck S."/>
            <person name="Kyrpides N."/>
            <person name="Mavromatis K."/>
            <person name="Ivanova N."/>
            <person name="Saunders E."/>
            <person name="Brettin T."/>
            <person name="Detter J.C."/>
            <person name="Han C."/>
            <person name="Larimer F."/>
            <person name="Land M."/>
            <person name="Hauser L."/>
            <person name="Markowitz V."/>
            <person name="Cheng J.-F."/>
            <person name="Hugenholtz P."/>
            <person name="Woyke T."/>
            <person name="Wu D."/>
            <person name="Pukall R."/>
            <person name="Klenk H.-P."/>
            <person name="Eisen J.A."/>
        </authorList>
    </citation>
    <scope>NUCLEOTIDE SEQUENCE [LARGE SCALE GENOMIC DNA]</scope>
    <source>
        <strain evidence="6">DSM 17836 / JCM 10339 / NBRC 14399</strain>
    </source>
</reference>
<feature type="domain" description="NodB homology" evidence="4">
    <location>
        <begin position="83"/>
        <end position="254"/>
    </location>
</feature>
<dbReference type="InterPro" id="IPR050248">
    <property type="entry name" value="Polysacc_deacetylase_ArnD"/>
</dbReference>
<sequence>MSRKLAAAIGTATAVLLLAGGLVAVTLGRSAPPKPVVASSSTPSSAAPATTPTTSPVSTHTPGRRSGEPVADPTAALVAGNRNVLFLSFDDGPDPVWTPRILQVLRKHGAHATFFQLGTMQAQYPALRAQILAEGNTIGSHSISHPQLTALSAARRHHEIFGGPRSKCFRPPYGATNPKVRAEIKAAGMAEVLWDIDPRDWAKPGATKIVNNILHHAHRHNIILLHDGGGVRAQTVAALDRVLPLLKARGFSFPAMNC</sequence>
<evidence type="ECO:0000256" key="3">
    <source>
        <dbReference type="SAM" id="MobiDB-lite"/>
    </source>
</evidence>
<protein>
    <submittedName>
        <fullName evidence="5">Polysaccharide deacetylase</fullName>
    </submittedName>
</protein>
<feature type="region of interest" description="Disordered" evidence="3">
    <location>
        <begin position="32"/>
        <end position="71"/>
    </location>
</feature>
<reference evidence="5 6" key="2">
    <citation type="journal article" date="2010" name="Stand. Genomic Sci.">
        <title>Complete genome sequence of Kribbella flavida type strain (IFO 14399).</title>
        <authorList>
            <person name="Pukall R."/>
            <person name="Lapidus A."/>
            <person name="Glavina Del Rio T."/>
            <person name="Copeland A."/>
            <person name="Tice H."/>
            <person name="Cheng J.-F."/>
            <person name="Lucas S."/>
            <person name="Chen F."/>
            <person name="Nolan M."/>
            <person name="LaButti K."/>
            <person name="Pati A."/>
            <person name="Ivanova N."/>
            <person name="Mavrommatis K."/>
            <person name="Mikhailova N."/>
            <person name="Pitluck S."/>
            <person name="Bruce D."/>
            <person name="Goodwin L."/>
            <person name="Land M."/>
            <person name="Hauser L."/>
            <person name="Chang Y.-J."/>
            <person name="Jeffries C.D."/>
            <person name="Chen A."/>
            <person name="Palaniappan K."/>
            <person name="Chain P."/>
            <person name="Rohde M."/>
            <person name="Goeker M."/>
            <person name="Bristow J."/>
            <person name="Eisen J.A."/>
            <person name="Markowitz V."/>
            <person name="Hugenholtz P."/>
            <person name="Kyrpides N.C."/>
            <person name="Klenk H.-P."/>
            <person name="Brettin T."/>
        </authorList>
    </citation>
    <scope>NUCLEOTIDE SEQUENCE [LARGE SCALE GENOMIC DNA]</scope>
    <source>
        <strain evidence="6">DSM 17836 / JCM 10339 / NBRC 14399</strain>
    </source>
</reference>
<dbReference type="STRING" id="479435.Kfla_5572"/>
<dbReference type="SUPFAM" id="SSF88713">
    <property type="entry name" value="Glycoside hydrolase/deacetylase"/>
    <property type="match status" value="1"/>
</dbReference>
<evidence type="ECO:0000259" key="4">
    <source>
        <dbReference type="PROSITE" id="PS51677"/>
    </source>
</evidence>
<dbReference type="HOGENOM" id="CLU_021264_2_2_11"/>
<dbReference type="OrthoDB" id="3173508at2"/>
<name>D2PN94_KRIFD</name>
<evidence type="ECO:0000256" key="1">
    <source>
        <dbReference type="ARBA" id="ARBA00022723"/>
    </source>
</evidence>
<dbReference type="Proteomes" id="UP000007967">
    <property type="component" value="Chromosome"/>
</dbReference>
<dbReference type="GO" id="GO:0046872">
    <property type="term" value="F:metal ion binding"/>
    <property type="evidence" value="ECO:0007669"/>
    <property type="project" value="UniProtKB-KW"/>
</dbReference>
<dbReference type="GO" id="GO:0016810">
    <property type="term" value="F:hydrolase activity, acting on carbon-nitrogen (but not peptide) bonds"/>
    <property type="evidence" value="ECO:0007669"/>
    <property type="project" value="InterPro"/>
</dbReference>
<dbReference type="GO" id="GO:0005975">
    <property type="term" value="P:carbohydrate metabolic process"/>
    <property type="evidence" value="ECO:0007669"/>
    <property type="project" value="InterPro"/>
</dbReference>
<dbReference type="GO" id="GO:0016020">
    <property type="term" value="C:membrane"/>
    <property type="evidence" value="ECO:0007669"/>
    <property type="project" value="TreeGrafter"/>
</dbReference>
<dbReference type="Pfam" id="PF01522">
    <property type="entry name" value="Polysacc_deac_1"/>
    <property type="match status" value="1"/>
</dbReference>
<dbReference type="PANTHER" id="PTHR10587">
    <property type="entry name" value="GLYCOSYL TRANSFERASE-RELATED"/>
    <property type="match status" value="1"/>
</dbReference>
<dbReference type="EMBL" id="CP001736">
    <property type="protein sequence ID" value="ADB34578.1"/>
    <property type="molecule type" value="Genomic_DNA"/>
</dbReference>
<dbReference type="eggNOG" id="COG0726">
    <property type="taxonomic scope" value="Bacteria"/>
</dbReference>
<dbReference type="Gene3D" id="3.20.20.370">
    <property type="entry name" value="Glycoside hydrolase/deacetylase"/>
    <property type="match status" value="1"/>
</dbReference>
<feature type="compositionally biased region" description="Low complexity" evidence="3">
    <location>
        <begin position="32"/>
        <end position="61"/>
    </location>
</feature>
<dbReference type="PANTHER" id="PTHR10587:SF133">
    <property type="entry name" value="CHITIN DEACETYLASE 1-RELATED"/>
    <property type="match status" value="1"/>
</dbReference>
<dbReference type="AlphaFoldDB" id="D2PN94"/>